<dbReference type="EMBL" id="QXGH01000052">
    <property type="protein sequence ID" value="RHW23248.1"/>
    <property type="molecule type" value="Genomic_DNA"/>
</dbReference>
<dbReference type="OrthoDB" id="1822491at2"/>
<protein>
    <submittedName>
        <fullName evidence="7">Integrase</fullName>
    </submittedName>
</protein>
<evidence type="ECO:0000256" key="4">
    <source>
        <dbReference type="PROSITE-ProRule" id="PRU01248"/>
    </source>
</evidence>
<evidence type="ECO:0000259" key="5">
    <source>
        <dbReference type="PROSITE" id="PS51898"/>
    </source>
</evidence>
<keyword evidence="2 4" id="KW-0238">DNA-binding</keyword>
<dbReference type="AlphaFoldDB" id="A0A417XS28"/>
<dbReference type="RefSeq" id="WP_118929089.1">
    <property type="nucleotide sequence ID" value="NZ_QXGH01000052.1"/>
</dbReference>
<dbReference type="InterPro" id="IPR004107">
    <property type="entry name" value="Integrase_SAM-like_N"/>
</dbReference>
<feature type="domain" description="Core-binding (CB)" evidence="6">
    <location>
        <begin position="18"/>
        <end position="115"/>
    </location>
</feature>
<evidence type="ECO:0000313" key="7">
    <source>
        <dbReference type="EMBL" id="RHW23248.1"/>
    </source>
</evidence>
<dbReference type="InterPro" id="IPR044068">
    <property type="entry name" value="CB"/>
</dbReference>
<dbReference type="InterPro" id="IPR010998">
    <property type="entry name" value="Integrase_recombinase_N"/>
</dbReference>
<dbReference type="PROSITE" id="PS51900">
    <property type="entry name" value="CB"/>
    <property type="match status" value="1"/>
</dbReference>
<dbReference type="Pfam" id="PF02899">
    <property type="entry name" value="Phage_int_SAM_1"/>
    <property type="match status" value="1"/>
</dbReference>
<dbReference type="GO" id="GO:0006310">
    <property type="term" value="P:DNA recombination"/>
    <property type="evidence" value="ECO:0007669"/>
    <property type="project" value="UniProtKB-KW"/>
</dbReference>
<accession>A0A417XS28</accession>
<keyword evidence="3" id="KW-0233">DNA recombination</keyword>
<dbReference type="SUPFAM" id="SSF56349">
    <property type="entry name" value="DNA breaking-rejoining enzymes"/>
    <property type="match status" value="1"/>
</dbReference>
<gene>
    <name evidence="7" type="ORF">D0Z08_30720</name>
</gene>
<dbReference type="Proteomes" id="UP000283644">
    <property type="component" value="Unassembled WGS sequence"/>
</dbReference>
<proteinExistence type="predicted"/>
<dbReference type="PROSITE" id="PS51898">
    <property type="entry name" value="TYR_RECOMBINASE"/>
    <property type="match status" value="1"/>
</dbReference>
<dbReference type="GO" id="GO:0003677">
    <property type="term" value="F:DNA binding"/>
    <property type="evidence" value="ECO:0007669"/>
    <property type="project" value="UniProtKB-UniRule"/>
</dbReference>
<dbReference type="Gene3D" id="1.10.443.10">
    <property type="entry name" value="Intergrase catalytic core"/>
    <property type="match status" value="1"/>
</dbReference>
<keyword evidence="1" id="KW-0229">DNA integration</keyword>
<dbReference type="InterPro" id="IPR011010">
    <property type="entry name" value="DNA_brk_join_enz"/>
</dbReference>
<dbReference type="InterPro" id="IPR013762">
    <property type="entry name" value="Integrase-like_cat_sf"/>
</dbReference>
<dbReference type="GO" id="GO:0015074">
    <property type="term" value="P:DNA integration"/>
    <property type="evidence" value="ECO:0007669"/>
    <property type="project" value="UniProtKB-KW"/>
</dbReference>
<dbReference type="CDD" id="cd00397">
    <property type="entry name" value="DNA_BRE_C"/>
    <property type="match status" value="1"/>
</dbReference>
<dbReference type="PANTHER" id="PTHR30349:SF81">
    <property type="entry name" value="TYROSINE RECOMBINASE XERC"/>
    <property type="match status" value="1"/>
</dbReference>
<dbReference type="PANTHER" id="PTHR30349">
    <property type="entry name" value="PHAGE INTEGRASE-RELATED"/>
    <property type="match status" value="1"/>
</dbReference>
<dbReference type="Gene3D" id="1.10.150.130">
    <property type="match status" value="1"/>
</dbReference>
<dbReference type="InterPro" id="IPR002104">
    <property type="entry name" value="Integrase_catalytic"/>
</dbReference>
<comment type="caution">
    <text evidence="7">The sequence shown here is derived from an EMBL/GenBank/DDBJ whole genome shotgun (WGS) entry which is preliminary data.</text>
</comment>
<evidence type="ECO:0000256" key="3">
    <source>
        <dbReference type="ARBA" id="ARBA00023172"/>
    </source>
</evidence>
<reference evidence="7 8" key="1">
    <citation type="submission" date="2018-09" db="EMBL/GenBank/DDBJ databases">
        <title>Genome sequencing of Nocardioides immobilis CCTCC AB 2017083 for comparison to Nocardioides silvaticus.</title>
        <authorList>
            <person name="Li C."/>
            <person name="Wang G."/>
        </authorList>
    </citation>
    <scope>NUCLEOTIDE SEQUENCE [LARGE SCALE GENOMIC DNA]</scope>
    <source>
        <strain evidence="7 8">CCTCC AB 2017083</strain>
    </source>
</reference>
<sequence>MTVSVQVVDGEHCLVGDWPGIGVGNEFLAHLRARAFSPATVRAYAFDLVNFARFLDERDVALGSVEPMDVFAWVDWQGARTPGSGKVVRLAPRSAAPATINRRVAAVRAFFEFLVMSKACAANPVPAPRRGQGLRPTARGMLGHLGPGRARGGGRLVREQRRLPESLDLAEVQAFMSGLRTHRDRAMVLAMLLGGLRSAEVRGLLIKDVDQGRRRLRVVGKGGRERVVPVDAAFFAELVAYLRHERPRGLTTPECFVVLRGPTTGAPVSEAGLRALFRRHRDTSGATRVRPHRLRHTYGTELAVAGIDLLALRELMGHVSPETTSRYVHLSTEHLAAEYAAARATLSDVR</sequence>
<evidence type="ECO:0000313" key="8">
    <source>
        <dbReference type="Proteomes" id="UP000283644"/>
    </source>
</evidence>
<keyword evidence="8" id="KW-1185">Reference proteome</keyword>
<dbReference type="Pfam" id="PF00589">
    <property type="entry name" value="Phage_integrase"/>
    <property type="match status" value="1"/>
</dbReference>
<dbReference type="InterPro" id="IPR050090">
    <property type="entry name" value="Tyrosine_recombinase_XerCD"/>
</dbReference>
<feature type="domain" description="Tyr recombinase" evidence="5">
    <location>
        <begin position="162"/>
        <end position="340"/>
    </location>
</feature>
<evidence type="ECO:0000256" key="2">
    <source>
        <dbReference type="ARBA" id="ARBA00023125"/>
    </source>
</evidence>
<name>A0A417XS28_9ACTN</name>
<evidence type="ECO:0000256" key="1">
    <source>
        <dbReference type="ARBA" id="ARBA00022908"/>
    </source>
</evidence>
<evidence type="ECO:0000259" key="6">
    <source>
        <dbReference type="PROSITE" id="PS51900"/>
    </source>
</evidence>
<organism evidence="7 8">
    <name type="scientific">Nocardioides immobilis</name>
    <dbReference type="NCBI Taxonomy" id="2049295"/>
    <lineage>
        <taxon>Bacteria</taxon>
        <taxon>Bacillati</taxon>
        <taxon>Actinomycetota</taxon>
        <taxon>Actinomycetes</taxon>
        <taxon>Propionibacteriales</taxon>
        <taxon>Nocardioidaceae</taxon>
        <taxon>Nocardioides</taxon>
    </lineage>
</organism>